<dbReference type="OrthoDB" id="9786855at2"/>
<keyword evidence="3" id="KW-1185">Reference proteome</keyword>
<comment type="similarity">
    <text evidence="1">Belongs to the UPF0260 family.</text>
</comment>
<dbReference type="InterPro" id="IPR005358">
    <property type="entry name" value="Puta_zinc/iron-chelating_dom"/>
</dbReference>
<proteinExistence type="inferred from homology"/>
<name>A0A1H9F3E7_9GAMM</name>
<evidence type="ECO:0000256" key="1">
    <source>
        <dbReference type="HAMAP-Rule" id="MF_00676"/>
    </source>
</evidence>
<sequence length="159" mass="18085">MTGAVPKADFWVGRLLTDLAPHEWEALCDGCGRCCLHKLQDEDTGVIYYTDVACRLLDPWTCRCRSYPDRLDLVPDCIQLTPAEVTQVEWLPPTCAYRRLYEGRGLAPWHPLRSGDPESVHRSGVSVRGRSLCEAQMRGDWTARIVDWPDRDHNGMVQS</sequence>
<dbReference type="RefSeq" id="WP_090208405.1">
    <property type="nucleotide sequence ID" value="NZ_FOFO01000024.1"/>
</dbReference>
<dbReference type="AlphaFoldDB" id="A0A1H9F3E7"/>
<evidence type="ECO:0000313" key="2">
    <source>
        <dbReference type="EMBL" id="SEQ32435.1"/>
    </source>
</evidence>
<dbReference type="PANTHER" id="PTHR37421">
    <property type="entry name" value="UPF0260 PROTEIN YCGN"/>
    <property type="match status" value="1"/>
</dbReference>
<protein>
    <recommendedName>
        <fullName evidence="1">UPF0260 protein SAMN05421693_12426</fullName>
    </recommendedName>
</protein>
<dbReference type="Pfam" id="PF03692">
    <property type="entry name" value="CxxCxxCC"/>
    <property type="match status" value="1"/>
</dbReference>
<dbReference type="NCBIfam" id="NF003501">
    <property type="entry name" value="PRK05170.1-5"/>
    <property type="match status" value="1"/>
</dbReference>
<dbReference type="PANTHER" id="PTHR37421:SF1">
    <property type="entry name" value="UPF0260 PROTEIN YCGN"/>
    <property type="match status" value="1"/>
</dbReference>
<dbReference type="Proteomes" id="UP000199496">
    <property type="component" value="Unassembled WGS sequence"/>
</dbReference>
<accession>A0A1H9F3E7</accession>
<dbReference type="HAMAP" id="MF_00676">
    <property type="entry name" value="UPF0260"/>
    <property type="match status" value="1"/>
</dbReference>
<dbReference type="PIRSF" id="PIRSF006173">
    <property type="entry name" value="UCP006173"/>
    <property type="match status" value="1"/>
</dbReference>
<dbReference type="EMBL" id="FOFO01000024">
    <property type="protein sequence ID" value="SEQ32435.1"/>
    <property type="molecule type" value="Genomic_DNA"/>
</dbReference>
<dbReference type="NCBIfam" id="NF003507">
    <property type="entry name" value="PRK05170.2-5"/>
    <property type="match status" value="1"/>
</dbReference>
<evidence type="ECO:0000313" key="3">
    <source>
        <dbReference type="Proteomes" id="UP000199496"/>
    </source>
</evidence>
<gene>
    <name evidence="2" type="ORF">SAMN05421693_12426</name>
</gene>
<dbReference type="InterPro" id="IPR008228">
    <property type="entry name" value="UCP006173"/>
</dbReference>
<dbReference type="STRING" id="867345.SAMN05421693_12426"/>
<organism evidence="2 3">
    <name type="scientific">Ectothiorhodospira magna</name>
    <dbReference type="NCBI Taxonomy" id="867345"/>
    <lineage>
        <taxon>Bacteria</taxon>
        <taxon>Pseudomonadati</taxon>
        <taxon>Pseudomonadota</taxon>
        <taxon>Gammaproteobacteria</taxon>
        <taxon>Chromatiales</taxon>
        <taxon>Ectothiorhodospiraceae</taxon>
        <taxon>Ectothiorhodospira</taxon>
    </lineage>
</organism>
<reference evidence="2 3" key="1">
    <citation type="submission" date="2016-10" db="EMBL/GenBank/DDBJ databases">
        <authorList>
            <person name="de Groot N.N."/>
        </authorList>
    </citation>
    <scope>NUCLEOTIDE SEQUENCE [LARGE SCALE GENOMIC DNA]</scope>
    <source>
        <strain evidence="2 3">B7-7</strain>
    </source>
</reference>